<dbReference type="Proteomes" id="UP000570678">
    <property type="component" value="Unassembled WGS sequence"/>
</dbReference>
<organism evidence="2 3">
    <name type="scientific">Nocardia flavorosea</name>
    <dbReference type="NCBI Taxonomy" id="53429"/>
    <lineage>
        <taxon>Bacteria</taxon>
        <taxon>Bacillati</taxon>
        <taxon>Actinomycetota</taxon>
        <taxon>Actinomycetes</taxon>
        <taxon>Mycobacteriales</taxon>
        <taxon>Nocardiaceae</taxon>
        <taxon>Nocardia</taxon>
    </lineage>
</organism>
<sequence length="281" mass="32273">MIGENPESDVAQLVQRELGSLPETEHTQEVDPVAKVRELLEITQDQAEHLVYESKRLYIDRMRERFSNLRVAERLKRTNPFLLRIRAAKTVEDWAALQVQSALYASEEEAVGHLLETIAMICFPGGRTPRYTDDFDLESPGPNGEVYGYQIKMSWDCMPMSSRKNLSNTIRNVREKYLEEDVEFVGFFAPCYGKATTTKVPGQEYISLASREFWERVGNGKKDFDVYVGEVCALLCAEFREEVMDTLVPELIRSLTNAAQHEIGDSAGRLDYTRLFRRINR</sequence>
<evidence type="ECO:0000313" key="2">
    <source>
        <dbReference type="EMBL" id="NKY60189.1"/>
    </source>
</evidence>
<reference evidence="2 3" key="1">
    <citation type="submission" date="2020-04" db="EMBL/GenBank/DDBJ databases">
        <title>MicrobeNet Type strains.</title>
        <authorList>
            <person name="Nicholson A.C."/>
        </authorList>
    </citation>
    <scope>NUCLEOTIDE SEQUENCE [LARGE SCALE GENOMIC DNA]</scope>
    <source>
        <strain evidence="2 3">JCM 3332</strain>
    </source>
</reference>
<accession>A0A846YT86</accession>
<dbReference type="SUPFAM" id="SSF52980">
    <property type="entry name" value="Restriction endonuclease-like"/>
    <property type="match status" value="1"/>
</dbReference>
<dbReference type="InterPro" id="IPR032793">
    <property type="entry name" value="RE_EcoO109IR"/>
</dbReference>
<name>A0A846YT86_9NOCA</name>
<dbReference type="RefSeq" id="WP_084493280.1">
    <property type="nucleotide sequence ID" value="NZ_JAAXOT010000021.1"/>
</dbReference>
<proteinExistence type="predicted"/>
<evidence type="ECO:0000313" key="3">
    <source>
        <dbReference type="Proteomes" id="UP000570678"/>
    </source>
</evidence>
<feature type="domain" description="Type II restriction endonuclease EcoO109IR" evidence="1">
    <location>
        <begin position="50"/>
        <end position="220"/>
    </location>
</feature>
<keyword evidence="3" id="KW-1185">Reference proteome</keyword>
<dbReference type="InterPro" id="IPR011335">
    <property type="entry name" value="Restrct_endonuc-II-like"/>
</dbReference>
<dbReference type="Pfam" id="PF14511">
    <property type="entry name" value="RE_EcoO109I"/>
    <property type="match status" value="1"/>
</dbReference>
<comment type="caution">
    <text evidence="2">The sequence shown here is derived from an EMBL/GenBank/DDBJ whole genome shotgun (WGS) entry which is preliminary data.</text>
</comment>
<evidence type="ECO:0000259" key="1">
    <source>
        <dbReference type="Pfam" id="PF14511"/>
    </source>
</evidence>
<protein>
    <recommendedName>
        <fullName evidence="1">Type II restriction endonuclease EcoO109IR domain-containing protein</fullName>
    </recommendedName>
</protein>
<dbReference type="EMBL" id="JAAXOT010000021">
    <property type="protein sequence ID" value="NKY60189.1"/>
    <property type="molecule type" value="Genomic_DNA"/>
</dbReference>
<gene>
    <name evidence="2" type="ORF">HGA15_29435</name>
</gene>
<dbReference type="AlphaFoldDB" id="A0A846YT86"/>